<name>A0A498JFJ4_MALDO</name>
<dbReference type="STRING" id="3750.A0A498JFJ4"/>
<feature type="region of interest" description="Disordered" evidence="1">
    <location>
        <begin position="32"/>
        <end position="89"/>
    </location>
</feature>
<accession>A0A498JFJ4</accession>
<dbReference type="AlphaFoldDB" id="A0A498JFJ4"/>
<proteinExistence type="predicted"/>
<evidence type="ECO:0000313" key="2">
    <source>
        <dbReference type="EMBL" id="RXH93567.1"/>
    </source>
</evidence>
<organism evidence="2 3">
    <name type="scientific">Malus domestica</name>
    <name type="common">Apple</name>
    <name type="synonym">Pyrus malus</name>
    <dbReference type="NCBI Taxonomy" id="3750"/>
    <lineage>
        <taxon>Eukaryota</taxon>
        <taxon>Viridiplantae</taxon>
        <taxon>Streptophyta</taxon>
        <taxon>Embryophyta</taxon>
        <taxon>Tracheophyta</taxon>
        <taxon>Spermatophyta</taxon>
        <taxon>Magnoliopsida</taxon>
        <taxon>eudicotyledons</taxon>
        <taxon>Gunneridae</taxon>
        <taxon>Pentapetalae</taxon>
        <taxon>rosids</taxon>
        <taxon>fabids</taxon>
        <taxon>Rosales</taxon>
        <taxon>Rosaceae</taxon>
        <taxon>Amygdaloideae</taxon>
        <taxon>Maleae</taxon>
        <taxon>Malus</taxon>
    </lineage>
</organism>
<dbReference type="Proteomes" id="UP000290289">
    <property type="component" value="Chromosome 7"/>
</dbReference>
<protein>
    <submittedName>
        <fullName evidence="2">Uncharacterized protein</fullName>
    </submittedName>
</protein>
<evidence type="ECO:0000313" key="3">
    <source>
        <dbReference type="Proteomes" id="UP000290289"/>
    </source>
</evidence>
<reference evidence="2 3" key="1">
    <citation type="submission" date="2018-10" db="EMBL/GenBank/DDBJ databases">
        <title>A high-quality apple genome assembly.</title>
        <authorList>
            <person name="Hu J."/>
        </authorList>
    </citation>
    <scope>NUCLEOTIDE SEQUENCE [LARGE SCALE GENOMIC DNA]</scope>
    <source>
        <strain evidence="3">cv. HFTH1</strain>
        <tissue evidence="2">Young leaf</tissue>
    </source>
</reference>
<sequence length="89" mass="9765">MATKAVRRPTNRPERSYEDFQKLFASIGQLEDALRNPVDSPPSSMNPQISKQKAFGNAYNAPQKSNAAHKGNAYNAPQKSNHAHKGNAT</sequence>
<gene>
    <name evidence="2" type="ORF">DVH24_014143</name>
</gene>
<comment type="caution">
    <text evidence="2">The sequence shown here is derived from an EMBL/GenBank/DDBJ whole genome shotgun (WGS) entry which is preliminary data.</text>
</comment>
<evidence type="ECO:0000256" key="1">
    <source>
        <dbReference type="SAM" id="MobiDB-lite"/>
    </source>
</evidence>
<dbReference type="EMBL" id="RDQH01000333">
    <property type="protein sequence ID" value="RXH93567.1"/>
    <property type="molecule type" value="Genomic_DNA"/>
</dbReference>
<feature type="compositionally biased region" description="Polar residues" evidence="1">
    <location>
        <begin position="41"/>
        <end position="51"/>
    </location>
</feature>
<keyword evidence="3" id="KW-1185">Reference proteome</keyword>